<reference evidence="3" key="1">
    <citation type="journal article" date="2019" name="Int. J. Syst. Evol. Microbiol.">
        <title>The Global Catalogue of Microorganisms (GCM) 10K type strain sequencing project: providing services to taxonomists for standard genome sequencing and annotation.</title>
        <authorList>
            <consortium name="The Broad Institute Genomics Platform"/>
            <consortium name="The Broad Institute Genome Sequencing Center for Infectious Disease"/>
            <person name="Wu L."/>
            <person name="Ma J."/>
        </authorList>
    </citation>
    <scope>NUCLEOTIDE SEQUENCE [LARGE SCALE GENOMIC DNA]</scope>
    <source>
        <strain evidence="3">JCM 16343</strain>
    </source>
</reference>
<feature type="signal peptide" evidence="1">
    <location>
        <begin position="1"/>
        <end position="22"/>
    </location>
</feature>
<evidence type="ECO:0008006" key="4">
    <source>
        <dbReference type="Google" id="ProtNLM"/>
    </source>
</evidence>
<evidence type="ECO:0000313" key="2">
    <source>
        <dbReference type="EMBL" id="GAA0314969.1"/>
    </source>
</evidence>
<protein>
    <recommendedName>
        <fullName evidence="4">WG repeat-containing protein</fullName>
    </recommendedName>
</protein>
<organism evidence="2 3">
    <name type="scientific">Psychrobacter aestuarii</name>
    <dbReference type="NCBI Taxonomy" id="556327"/>
    <lineage>
        <taxon>Bacteria</taxon>
        <taxon>Pseudomonadati</taxon>
        <taxon>Pseudomonadota</taxon>
        <taxon>Gammaproteobacteria</taxon>
        <taxon>Moraxellales</taxon>
        <taxon>Moraxellaceae</taxon>
        <taxon>Psychrobacter</taxon>
    </lineage>
</organism>
<dbReference type="EMBL" id="BAAAFR010000001">
    <property type="protein sequence ID" value="GAA0314969.1"/>
    <property type="molecule type" value="Genomic_DNA"/>
</dbReference>
<comment type="caution">
    <text evidence="2">The sequence shown here is derived from an EMBL/GenBank/DDBJ whole genome shotgun (WGS) entry which is preliminary data.</text>
</comment>
<gene>
    <name evidence="2" type="ORF">GCM10009129_10300</name>
</gene>
<dbReference type="RefSeq" id="WP_201503509.1">
    <property type="nucleotide sequence ID" value="NZ_BAAAFR010000001.1"/>
</dbReference>
<evidence type="ECO:0000256" key="1">
    <source>
        <dbReference type="SAM" id="SignalP"/>
    </source>
</evidence>
<evidence type="ECO:0000313" key="3">
    <source>
        <dbReference type="Proteomes" id="UP001501787"/>
    </source>
</evidence>
<sequence length="173" mass="19530">MNRFYKIGAGVLFITYTLSAQASIDLSTYLQPMMAGCAGHLSFDDDDAFTDIGDALLRKEVVFMYPYTDSDGNSTTTTYYFKDATAFGYPIVKIEDFQGYEWGHQKVFFKDNKFLTLRPQFKLPATDKKGYTADGVLLEVLNNNFKGYLTQDVGYTELIFDRQEHSISCGSGI</sequence>
<dbReference type="Proteomes" id="UP001501787">
    <property type="component" value="Unassembled WGS sequence"/>
</dbReference>
<name>A0ABP3FCT5_9GAMM</name>
<feature type="chain" id="PRO_5045312584" description="WG repeat-containing protein" evidence="1">
    <location>
        <begin position="23"/>
        <end position="173"/>
    </location>
</feature>
<accession>A0ABP3FCT5</accession>
<proteinExistence type="predicted"/>
<keyword evidence="1" id="KW-0732">Signal</keyword>
<keyword evidence="3" id="KW-1185">Reference proteome</keyword>